<reference evidence="3" key="1">
    <citation type="submission" date="2020-05" db="EMBL/GenBank/DDBJ databases">
        <authorList>
            <person name="Chiriac C."/>
            <person name="Salcher M."/>
            <person name="Ghai R."/>
            <person name="Kavagutti S V."/>
        </authorList>
    </citation>
    <scope>NUCLEOTIDE SEQUENCE</scope>
</reference>
<organism evidence="3">
    <name type="scientific">freshwater metagenome</name>
    <dbReference type="NCBI Taxonomy" id="449393"/>
    <lineage>
        <taxon>unclassified sequences</taxon>
        <taxon>metagenomes</taxon>
        <taxon>ecological metagenomes</taxon>
    </lineage>
</organism>
<dbReference type="AlphaFoldDB" id="A0A6J6H964"/>
<dbReference type="GO" id="GO:0001000">
    <property type="term" value="F:bacterial-type RNA polymerase core enzyme binding"/>
    <property type="evidence" value="ECO:0007669"/>
    <property type="project" value="InterPro"/>
</dbReference>
<dbReference type="GO" id="GO:0045893">
    <property type="term" value="P:positive regulation of DNA-templated transcription"/>
    <property type="evidence" value="ECO:0007669"/>
    <property type="project" value="InterPro"/>
</dbReference>
<dbReference type="EMBL" id="CAEZUU010000050">
    <property type="protein sequence ID" value="CAB4610121.1"/>
    <property type="molecule type" value="Genomic_DNA"/>
</dbReference>
<name>A0A6J6H964_9ZZZZ</name>
<feature type="region of interest" description="Disordered" evidence="2">
    <location>
        <begin position="1"/>
        <end position="21"/>
    </location>
</feature>
<feature type="coiled-coil region" evidence="1">
    <location>
        <begin position="94"/>
        <end position="136"/>
    </location>
</feature>
<dbReference type="InterPro" id="IPR038638">
    <property type="entry name" value="RbpA_sf"/>
</dbReference>
<keyword evidence="1" id="KW-0175">Coiled coil</keyword>
<accession>A0A6J6H964</accession>
<feature type="compositionally biased region" description="Low complexity" evidence="2">
    <location>
        <begin position="165"/>
        <end position="203"/>
    </location>
</feature>
<feature type="region of interest" description="Disordered" evidence="2">
    <location>
        <begin position="160"/>
        <end position="203"/>
    </location>
</feature>
<proteinExistence type="inferred from homology"/>
<evidence type="ECO:0000256" key="2">
    <source>
        <dbReference type="SAM" id="MobiDB-lite"/>
    </source>
</evidence>
<protein>
    <submittedName>
        <fullName evidence="3">Unannotated protein</fullName>
    </submittedName>
</protein>
<evidence type="ECO:0000256" key="1">
    <source>
        <dbReference type="SAM" id="Coils"/>
    </source>
</evidence>
<evidence type="ECO:0000313" key="3">
    <source>
        <dbReference type="EMBL" id="CAB4610121.1"/>
    </source>
</evidence>
<sequence length="203" mass="21157">MSTGGSAIRGSRVGAGPMGEQDRGFKAERITVSYYCSAGHEYSPQYAANVDAAEIPELIDCPNCGLPAGQDKANPPIVHKHEPYKTHLAYVKERRTAAEAKELLEEAVAAVRERRIRLAEEAKIAAKEAAKAATKKASAAAKAAAKPAVKPAVKAEVKEVKKTPAKAAAKPLAQATTKAVSKPAAKAAAKPAAKATAKPAKKK</sequence>
<dbReference type="Pfam" id="PF13397">
    <property type="entry name" value="RbpA"/>
    <property type="match status" value="1"/>
</dbReference>
<gene>
    <name evidence="3" type="ORF">UFOPK1857_00355</name>
</gene>
<dbReference type="Gene3D" id="2.20.28.270">
    <property type="entry name" value="RNA polymerase-binding protein A"/>
    <property type="match status" value="1"/>
</dbReference>
<dbReference type="InterPro" id="IPR025182">
    <property type="entry name" value="RNApol-bd_RbpA"/>
</dbReference>
<dbReference type="HAMAP" id="MF_01483">
    <property type="entry name" value="RbpA"/>
    <property type="match status" value="1"/>
</dbReference>